<dbReference type="STRING" id="671072.PL9214490044"/>
<protein>
    <submittedName>
        <fullName evidence="1">Uncharacterized protein</fullName>
    </submittedName>
</protein>
<dbReference type="Proteomes" id="UP000184315">
    <property type="component" value="Unassembled WGS sequence"/>
</dbReference>
<organism evidence="1 2">
    <name type="scientific">Planktothrix tepida PCC 9214</name>
    <dbReference type="NCBI Taxonomy" id="671072"/>
    <lineage>
        <taxon>Bacteria</taxon>
        <taxon>Bacillati</taxon>
        <taxon>Cyanobacteriota</taxon>
        <taxon>Cyanophyceae</taxon>
        <taxon>Oscillatoriophycideae</taxon>
        <taxon>Oscillatoriales</taxon>
        <taxon>Microcoleaceae</taxon>
        <taxon>Planktothrix</taxon>
    </lineage>
</organism>
<name>A0A1J1LLK7_9CYAN</name>
<sequence>MKIKSVFTGLGLTLLISVFFAVASEFFVFNASPAFAQDVISSCPLPVDIANTFLNSECKEIQLSESQDFYRYYSTDNMKYGRYLTTDQYTKNVDVIRNLALNQAWGNQATIIETVTLPAGTIIYKGIVAPQPPTECYPGMGHQIFIKDSKDPNIKWSAGQNIGVESFYCP</sequence>
<dbReference type="AlphaFoldDB" id="A0A1J1LLK7"/>
<dbReference type="EMBL" id="CZDF01000154">
    <property type="protein sequence ID" value="CUR32497.1"/>
    <property type="molecule type" value="Genomic_DNA"/>
</dbReference>
<reference evidence="2" key="1">
    <citation type="submission" date="2015-10" db="EMBL/GenBank/DDBJ databases">
        <authorList>
            <person name="Regsiter A."/>
            <person name="william w."/>
        </authorList>
    </citation>
    <scope>NUCLEOTIDE SEQUENCE [LARGE SCALE GENOMIC DNA]</scope>
</reference>
<evidence type="ECO:0000313" key="1">
    <source>
        <dbReference type="EMBL" id="CUR32497.1"/>
    </source>
</evidence>
<dbReference type="OrthoDB" id="484423at2"/>
<dbReference type="RefSeq" id="WP_072719235.1">
    <property type="nucleotide sequence ID" value="NZ_LN889801.1"/>
</dbReference>
<accession>A0A1J1LLK7</accession>
<proteinExistence type="predicted"/>
<evidence type="ECO:0000313" key="2">
    <source>
        <dbReference type="Proteomes" id="UP000184315"/>
    </source>
</evidence>
<gene>
    <name evidence="1" type="ORF">PL9214490044</name>
</gene>
<keyword evidence="2" id="KW-1185">Reference proteome</keyword>